<dbReference type="InterPro" id="IPR019734">
    <property type="entry name" value="TPR_rpt"/>
</dbReference>
<evidence type="ECO:0000313" key="6">
    <source>
        <dbReference type="EMBL" id="VZO40190.1"/>
    </source>
</evidence>
<dbReference type="PROSITE" id="PS51186">
    <property type="entry name" value="GNAT"/>
    <property type="match status" value="1"/>
</dbReference>
<keyword evidence="3" id="KW-0802">TPR repeat</keyword>
<dbReference type="Pfam" id="PF13424">
    <property type="entry name" value="TPR_12"/>
    <property type="match status" value="1"/>
</dbReference>
<dbReference type="Pfam" id="PF00583">
    <property type="entry name" value="Acetyltransf_1"/>
    <property type="match status" value="1"/>
</dbReference>
<dbReference type="SUPFAM" id="SSF48452">
    <property type="entry name" value="TPR-like"/>
    <property type="match status" value="1"/>
</dbReference>
<dbReference type="InterPro" id="IPR016181">
    <property type="entry name" value="Acyl_CoA_acyltransferase"/>
</dbReference>
<dbReference type="EMBL" id="CACRYJ010000068">
    <property type="protein sequence ID" value="VZO40190.1"/>
    <property type="molecule type" value="Genomic_DNA"/>
</dbReference>
<dbReference type="InterPro" id="IPR000182">
    <property type="entry name" value="GNAT_dom"/>
</dbReference>
<evidence type="ECO:0000256" key="4">
    <source>
        <dbReference type="SAM" id="MobiDB-lite"/>
    </source>
</evidence>
<keyword evidence="1 6" id="KW-0808">Transferase</keyword>
<evidence type="ECO:0000256" key="2">
    <source>
        <dbReference type="ARBA" id="ARBA00023315"/>
    </source>
</evidence>
<protein>
    <submittedName>
        <fullName evidence="6">Mycothiol acetyltransferase</fullName>
        <ecNumber evidence="6">2.3.1.189</ecNumber>
    </submittedName>
</protein>
<evidence type="ECO:0000259" key="5">
    <source>
        <dbReference type="PROSITE" id="PS51186"/>
    </source>
</evidence>
<feature type="repeat" description="TPR" evidence="3">
    <location>
        <begin position="109"/>
        <end position="142"/>
    </location>
</feature>
<dbReference type="Gene3D" id="3.40.630.30">
    <property type="match status" value="1"/>
</dbReference>
<evidence type="ECO:0000256" key="3">
    <source>
        <dbReference type="PROSITE-ProRule" id="PRU00339"/>
    </source>
</evidence>
<dbReference type="PROSITE" id="PS50005">
    <property type="entry name" value="TPR"/>
    <property type="match status" value="1"/>
</dbReference>
<gene>
    <name evidence="6" type="primary">mshD_9</name>
    <name evidence="6" type="ORF">HALOF300_04893</name>
</gene>
<dbReference type="InterPro" id="IPR050832">
    <property type="entry name" value="Bact_Acetyltransf"/>
</dbReference>
<accession>A0A7M4DRU6</accession>
<dbReference type="GO" id="GO:0035447">
    <property type="term" value="F:mycothiol synthase activity"/>
    <property type="evidence" value="ECO:0007669"/>
    <property type="project" value="UniProtKB-EC"/>
</dbReference>
<sequence length="330" mass="36104">MTDPDPTPSGGPGGPGWSFDPRTLLPRIDDLSAFHAAHRDDEALQVLEELWSGRPDRALPHAEMLLATNDTPRHRALVADVLRDLGRHDEAIARYEELVAQAGVGPRQAVMVQHLGKALFAAGRIEDAAGAFRRALELRQAAGAGAELIASSQFALDRTSSLLHRNDPSRATIRQSTASDASSLARINRATFRETYGDRLGTAFWDRFTLERAEEAWRTWLADGAVRWVALVAEEIVGFAFARTARPTGAHGPVRDVELYSLYVLAAYHGSGVGQRLLDRVVLPGTPAQLWVASDNPRALRFYERNGFRPDGVTDDGAAFNGLPALRMVR</sequence>
<keyword evidence="2 6" id="KW-0012">Acyltransferase</keyword>
<keyword evidence="7" id="KW-1185">Reference proteome</keyword>
<organism evidence="6 7">
    <name type="scientific">Occultella aeris</name>
    <dbReference type="NCBI Taxonomy" id="2761496"/>
    <lineage>
        <taxon>Bacteria</taxon>
        <taxon>Bacillati</taxon>
        <taxon>Actinomycetota</taxon>
        <taxon>Actinomycetes</taxon>
        <taxon>Micrococcales</taxon>
        <taxon>Ruaniaceae</taxon>
        <taxon>Occultella</taxon>
    </lineage>
</organism>
<dbReference type="Gene3D" id="1.25.40.10">
    <property type="entry name" value="Tetratricopeptide repeat domain"/>
    <property type="match status" value="1"/>
</dbReference>
<dbReference type="RefSeq" id="WP_231955732.1">
    <property type="nucleotide sequence ID" value="NZ_CACRYJ010000068.1"/>
</dbReference>
<dbReference type="PANTHER" id="PTHR43877">
    <property type="entry name" value="AMINOALKYLPHOSPHONATE N-ACETYLTRANSFERASE-RELATED-RELATED"/>
    <property type="match status" value="1"/>
</dbReference>
<dbReference type="EC" id="2.3.1.189" evidence="6"/>
<feature type="region of interest" description="Disordered" evidence="4">
    <location>
        <begin position="1"/>
        <end position="21"/>
    </location>
</feature>
<evidence type="ECO:0000256" key="1">
    <source>
        <dbReference type="ARBA" id="ARBA00022679"/>
    </source>
</evidence>
<dbReference type="InterPro" id="IPR011990">
    <property type="entry name" value="TPR-like_helical_dom_sf"/>
</dbReference>
<dbReference type="AlphaFoldDB" id="A0A7M4DRU6"/>
<comment type="caution">
    <text evidence="6">The sequence shown here is derived from an EMBL/GenBank/DDBJ whole genome shotgun (WGS) entry which is preliminary data.</text>
</comment>
<proteinExistence type="predicted"/>
<dbReference type="Proteomes" id="UP000419743">
    <property type="component" value="Unassembled WGS sequence"/>
</dbReference>
<evidence type="ECO:0000313" key="7">
    <source>
        <dbReference type="Proteomes" id="UP000419743"/>
    </source>
</evidence>
<reference evidence="6 7" key="1">
    <citation type="submission" date="2019-11" db="EMBL/GenBank/DDBJ databases">
        <authorList>
            <person name="Criscuolo A."/>
        </authorList>
    </citation>
    <scope>NUCLEOTIDE SEQUENCE [LARGE SCALE GENOMIC DNA]</scope>
    <source>
        <strain evidence="6">CIP111667</strain>
    </source>
</reference>
<feature type="domain" description="N-acetyltransferase" evidence="5">
    <location>
        <begin position="171"/>
        <end position="330"/>
    </location>
</feature>
<dbReference type="CDD" id="cd04301">
    <property type="entry name" value="NAT_SF"/>
    <property type="match status" value="1"/>
</dbReference>
<name>A0A7M4DRU6_9MICO</name>
<dbReference type="SUPFAM" id="SSF55729">
    <property type="entry name" value="Acyl-CoA N-acyltransferases (Nat)"/>
    <property type="match status" value="1"/>
</dbReference>